<feature type="transmembrane region" description="Helical" evidence="3">
    <location>
        <begin position="155"/>
        <end position="176"/>
    </location>
</feature>
<dbReference type="InterPro" id="IPR029787">
    <property type="entry name" value="Nucleotide_cyclase"/>
</dbReference>
<dbReference type="Pfam" id="PF00990">
    <property type="entry name" value="GGDEF"/>
    <property type="match status" value="1"/>
</dbReference>
<dbReference type="EMBL" id="JAUSUW010000006">
    <property type="protein sequence ID" value="MDQ0421552.1"/>
    <property type="molecule type" value="Genomic_DNA"/>
</dbReference>
<comment type="caution">
    <text evidence="5">The sequence shown here is derived from an EMBL/GenBank/DDBJ whole genome shotgun (WGS) entry which is preliminary data.</text>
</comment>
<reference evidence="5 6" key="1">
    <citation type="submission" date="2023-07" db="EMBL/GenBank/DDBJ databases">
        <title>Genomic Encyclopedia of Type Strains, Phase IV (KMG-IV): sequencing the most valuable type-strain genomes for metagenomic binning, comparative biology and taxonomic classification.</title>
        <authorList>
            <person name="Goeker M."/>
        </authorList>
    </citation>
    <scope>NUCLEOTIDE SEQUENCE [LARGE SCALE GENOMIC DNA]</scope>
    <source>
        <strain evidence="5 6">DSM 1111</strain>
    </source>
</reference>
<protein>
    <recommendedName>
        <fullName evidence="1">diguanylate cyclase</fullName>
        <ecNumber evidence="1">2.7.7.65</ecNumber>
    </recommendedName>
</protein>
<feature type="transmembrane region" description="Helical" evidence="3">
    <location>
        <begin position="37"/>
        <end position="56"/>
    </location>
</feature>
<dbReference type="SMART" id="SM00267">
    <property type="entry name" value="GGDEF"/>
    <property type="match status" value="1"/>
</dbReference>
<dbReference type="RefSeq" id="WP_307373233.1">
    <property type="nucleotide sequence ID" value="NZ_JAUSUW010000006.1"/>
</dbReference>
<accession>A0ABU0GAB4</accession>
<keyword evidence="3" id="KW-0472">Membrane</keyword>
<evidence type="ECO:0000313" key="5">
    <source>
        <dbReference type="EMBL" id="MDQ0421552.1"/>
    </source>
</evidence>
<proteinExistence type="predicted"/>
<dbReference type="SUPFAM" id="SSF55073">
    <property type="entry name" value="Nucleotide cyclase"/>
    <property type="match status" value="1"/>
</dbReference>
<dbReference type="InterPro" id="IPR043128">
    <property type="entry name" value="Rev_trsase/Diguanyl_cyclase"/>
</dbReference>
<feature type="transmembrane region" description="Helical" evidence="3">
    <location>
        <begin position="188"/>
        <end position="211"/>
    </location>
</feature>
<feature type="transmembrane region" description="Helical" evidence="3">
    <location>
        <begin position="94"/>
        <end position="112"/>
    </location>
</feature>
<dbReference type="PANTHER" id="PTHR45138">
    <property type="entry name" value="REGULATORY COMPONENTS OF SENSORY TRANSDUCTION SYSTEM"/>
    <property type="match status" value="1"/>
</dbReference>
<feature type="transmembrane region" description="Helical" evidence="3">
    <location>
        <begin position="118"/>
        <end position="135"/>
    </location>
</feature>
<name>A0ABU0GAB4_9HYPH</name>
<dbReference type="Proteomes" id="UP001238496">
    <property type="component" value="Unassembled WGS sequence"/>
</dbReference>
<dbReference type="CDD" id="cd01949">
    <property type="entry name" value="GGDEF"/>
    <property type="match status" value="1"/>
</dbReference>
<dbReference type="InterPro" id="IPR000160">
    <property type="entry name" value="GGDEF_dom"/>
</dbReference>
<keyword evidence="3" id="KW-0812">Transmembrane</keyword>
<comment type="catalytic activity">
    <reaction evidence="2">
        <text>2 GTP = 3',3'-c-di-GMP + 2 diphosphate</text>
        <dbReference type="Rhea" id="RHEA:24898"/>
        <dbReference type="ChEBI" id="CHEBI:33019"/>
        <dbReference type="ChEBI" id="CHEBI:37565"/>
        <dbReference type="ChEBI" id="CHEBI:58805"/>
        <dbReference type="EC" id="2.7.7.65"/>
    </reaction>
</comment>
<dbReference type="InterPro" id="IPR050469">
    <property type="entry name" value="Diguanylate_Cyclase"/>
</dbReference>
<evidence type="ECO:0000313" key="6">
    <source>
        <dbReference type="Proteomes" id="UP001238496"/>
    </source>
</evidence>
<organism evidence="5 6">
    <name type="scientific">Peteryoungia aggregata LMG 23059</name>
    <dbReference type="NCBI Taxonomy" id="1368425"/>
    <lineage>
        <taxon>Bacteria</taxon>
        <taxon>Pseudomonadati</taxon>
        <taxon>Pseudomonadota</taxon>
        <taxon>Alphaproteobacteria</taxon>
        <taxon>Hyphomicrobiales</taxon>
        <taxon>Rhizobiaceae</taxon>
        <taxon>Peteryoungia</taxon>
    </lineage>
</organism>
<dbReference type="EC" id="2.7.7.65" evidence="1"/>
<dbReference type="Gene3D" id="3.30.70.270">
    <property type="match status" value="1"/>
</dbReference>
<dbReference type="PANTHER" id="PTHR45138:SF9">
    <property type="entry name" value="DIGUANYLATE CYCLASE DGCM-RELATED"/>
    <property type="match status" value="1"/>
</dbReference>
<evidence type="ECO:0000256" key="2">
    <source>
        <dbReference type="ARBA" id="ARBA00034247"/>
    </source>
</evidence>
<feature type="domain" description="GGDEF" evidence="4">
    <location>
        <begin position="250"/>
        <end position="382"/>
    </location>
</feature>
<feature type="transmembrane region" description="Helical" evidence="3">
    <location>
        <begin position="6"/>
        <end position="25"/>
    </location>
</feature>
<keyword evidence="6" id="KW-1185">Reference proteome</keyword>
<evidence type="ECO:0000259" key="4">
    <source>
        <dbReference type="PROSITE" id="PS50887"/>
    </source>
</evidence>
<sequence length="389" mass="42258">MFSIDTQTIFLGSFAILCIFAVVFLRHWREEPARTEFVLWAIGAAAGALGTFLAQVSDSHLIAASFAQSYMLLAAAFAWQGLRVFDRRKFDLRLAVAGPGLFFLLTASAPVFEQDINARILLLCLLAALYSALIAGEHAISEREERLANRGVARLWFSAQAVVLVASGLAVFIAPMHPGSPPGSLPAWAGPALLAVFLQAIVTPLSFLLLLRDRLVVEMKWAAATDALTGLSNRFTFLNLLQTLSMKVRGEGAFIYIDVDHVKRINDRYGHSGGDDVLKTCAELILRELPEQALLGRLAGAEFAAYVPFCKVEEAEKLGHIIHDSVEQQMFFLGGELVPVTVSVGVAHGAMQVTADELLKRADAALHTAKVRGRNSVVVWNEGESPSFA</sequence>
<keyword evidence="3" id="KW-1133">Transmembrane helix</keyword>
<evidence type="ECO:0000256" key="1">
    <source>
        <dbReference type="ARBA" id="ARBA00012528"/>
    </source>
</evidence>
<feature type="transmembrane region" description="Helical" evidence="3">
    <location>
        <begin position="62"/>
        <end position="82"/>
    </location>
</feature>
<evidence type="ECO:0000256" key="3">
    <source>
        <dbReference type="SAM" id="Phobius"/>
    </source>
</evidence>
<gene>
    <name evidence="5" type="ORF">J2045_002588</name>
</gene>
<dbReference type="NCBIfam" id="TIGR00254">
    <property type="entry name" value="GGDEF"/>
    <property type="match status" value="1"/>
</dbReference>
<dbReference type="PROSITE" id="PS50887">
    <property type="entry name" value="GGDEF"/>
    <property type="match status" value="1"/>
</dbReference>